<dbReference type="PROSITE" id="PS01285">
    <property type="entry name" value="FA58C_1"/>
    <property type="match status" value="1"/>
</dbReference>
<dbReference type="SUPFAM" id="SSF52799">
    <property type="entry name" value="(Phosphotyrosine protein) phosphatases II"/>
    <property type="match status" value="2"/>
</dbReference>
<evidence type="ECO:0000256" key="6">
    <source>
        <dbReference type="ARBA" id="ARBA00022989"/>
    </source>
</evidence>
<feature type="domain" description="F5/8 type C" evidence="11">
    <location>
        <begin position="1"/>
        <end position="139"/>
    </location>
</feature>
<dbReference type="Gene3D" id="2.60.120.260">
    <property type="entry name" value="Galactose-binding domain-like"/>
    <property type="match status" value="1"/>
</dbReference>
<evidence type="ECO:0000256" key="10">
    <source>
        <dbReference type="SAM" id="Phobius"/>
    </source>
</evidence>
<evidence type="ECO:0000313" key="16">
    <source>
        <dbReference type="Proteomes" id="UP001159405"/>
    </source>
</evidence>
<dbReference type="EMBL" id="CALNXK010000007">
    <property type="protein sequence ID" value="CAH3039669.1"/>
    <property type="molecule type" value="Genomic_DNA"/>
</dbReference>
<dbReference type="Pfam" id="PF00041">
    <property type="entry name" value="fn3"/>
    <property type="match status" value="7"/>
</dbReference>
<dbReference type="CDD" id="cd00057">
    <property type="entry name" value="FA58C"/>
    <property type="match status" value="1"/>
</dbReference>
<feature type="transmembrane region" description="Helical" evidence="10">
    <location>
        <begin position="563"/>
        <end position="589"/>
    </location>
</feature>
<dbReference type="SMART" id="SM00231">
    <property type="entry name" value="FA58C"/>
    <property type="match status" value="1"/>
</dbReference>
<feature type="domain" description="Tyrosine-protein phosphatase" evidence="12">
    <location>
        <begin position="1430"/>
        <end position="1705"/>
    </location>
</feature>
<proteinExistence type="predicted"/>
<dbReference type="Proteomes" id="UP001159405">
    <property type="component" value="Unassembled WGS sequence"/>
</dbReference>
<feature type="domain" description="Tyrosine specific protein phosphatases" evidence="13">
    <location>
        <begin position="1621"/>
        <end position="1696"/>
    </location>
</feature>
<evidence type="ECO:0000256" key="7">
    <source>
        <dbReference type="ARBA" id="ARBA00023136"/>
    </source>
</evidence>
<dbReference type="SMART" id="SM00404">
    <property type="entry name" value="PTPc_motif"/>
    <property type="match status" value="2"/>
</dbReference>
<dbReference type="InterPro" id="IPR003595">
    <property type="entry name" value="Tyr_Pase_cat"/>
</dbReference>
<evidence type="ECO:0000256" key="8">
    <source>
        <dbReference type="ARBA" id="ARBA00023180"/>
    </source>
</evidence>
<dbReference type="PROSITE" id="PS50055">
    <property type="entry name" value="TYR_PHOSPHATASE_PTP"/>
    <property type="match status" value="2"/>
</dbReference>
<feature type="domain" description="Fibronectin type-III" evidence="14">
    <location>
        <begin position="799"/>
        <end position="900"/>
    </location>
</feature>
<keyword evidence="2 10" id="KW-0812">Transmembrane</keyword>
<dbReference type="InterPro" id="IPR003961">
    <property type="entry name" value="FN3_dom"/>
</dbReference>
<evidence type="ECO:0000259" key="12">
    <source>
        <dbReference type="PROSITE" id="PS50055"/>
    </source>
</evidence>
<feature type="region of interest" description="Disordered" evidence="9">
    <location>
        <begin position="1"/>
        <end position="25"/>
    </location>
</feature>
<evidence type="ECO:0000256" key="4">
    <source>
        <dbReference type="ARBA" id="ARBA00022801"/>
    </source>
</evidence>
<dbReference type="Gene3D" id="3.90.190.10">
    <property type="entry name" value="Protein tyrosine phosphatase superfamily"/>
    <property type="match status" value="2"/>
</dbReference>
<gene>
    <name evidence="15" type="ORF">PLOB_00042836</name>
</gene>
<feature type="domain" description="Fibronectin type-III" evidence="14">
    <location>
        <begin position="609"/>
        <end position="700"/>
    </location>
</feature>
<evidence type="ECO:0000256" key="5">
    <source>
        <dbReference type="ARBA" id="ARBA00022912"/>
    </source>
</evidence>
<evidence type="ECO:0000259" key="11">
    <source>
        <dbReference type="PROSITE" id="PS50022"/>
    </source>
</evidence>
<dbReference type="Pfam" id="PF00102">
    <property type="entry name" value="Y_phosphatase"/>
    <property type="match status" value="2"/>
</dbReference>
<dbReference type="InterPro" id="IPR016130">
    <property type="entry name" value="Tyr_Pase_AS"/>
</dbReference>
<comment type="caution">
    <text evidence="15">The sequence shown here is derived from an EMBL/GenBank/DDBJ whole genome shotgun (WGS) entry which is preliminary data.</text>
</comment>
<dbReference type="InterPro" id="IPR036116">
    <property type="entry name" value="FN3_sf"/>
</dbReference>
<keyword evidence="6 10" id="KW-1133">Transmembrane helix</keyword>
<keyword evidence="3" id="KW-0732">Signal</keyword>
<dbReference type="InterPro" id="IPR000242">
    <property type="entry name" value="PTP_cat"/>
</dbReference>
<reference evidence="15 16" key="1">
    <citation type="submission" date="2022-05" db="EMBL/GenBank/DDBJ databases">
        <authorList>
            <consortium name="Genoscope - CEA"/>
            <person name="William W."/>
        </authorList>
    </citation>
    <scope>NUCLEOTIDE SEQUENCE [LARGE SCALE GENOMIC DNA]</scope>
</reference>
<dbReference type="SMART" id="SM00060">
    <property type="entry name" value="FN3"/>
    <property type="match status" value="8"/>
</dbReference>
<feature type="domain" description="Tyrosine specific protein phosphatases" evidence="13">
    <location>
        <begin position="1318"/>
        <end position="1389"/>
    </location>
</feature>
<evidence type="ECO:0000256" key="1">
    <source>
        <dbReference type="ARBA" id="ARBA00004479"/>
    </source>
</evidence>
<dbReference type="PROSITE" id="PS50022">
    <property type="entry name" value="FA58C_3"/>
    <property type="match status" value="1"/>
</dbReference>
<evidence type="ECO:0000256" key="3">
    <source>
        <dbReference type="ARBA" id="ARBA00022729"/>
    </source>
</evidence>
<dbReference type="SMART" id="SM00194">
    <property type="entry name" value="PTPc"/>
    <property type="match status" value="2"/>
</dbReference>
<dbReference type="PANTHER" id="PTHR46957:SF6">
    <property type="entry name" value="PROTEIN-TYROSINE-PHOSPHATASE"/>
    <property type="match status" value="1"/>
</dbReference>
<keyword evidence="7 10" id="KW-0472">Membrane</keyword>
<comment type="subcellular location">
    <subcellularLocation>
        <location evidence="1">Membrane</location>
        <topology evidence="1">Single-pass type I membrane protein</topology>
    </subcellularLocation>
</comment>
<feature type="compositionally biased region" description="Basic and acidic residues" evidence="9">
    <location>
        <begin position="1"/>
        <end position="10"/>
    </location>
</feature>
<keyword evidence="5" id="KW-0904">Protein phosphatase</keyword>
<evidence type="ECO:0000259" key="14">
    <source>
        <dbReference type="PROSITE" id="PS50853"/>
    </source>
</evidence>
<dbReference type="SUPFAM" id="SSF49785">
    <property type="entry name" value="Galactose-binding domain-like"/>
    <property type="match status" value="1"/>
</dbReference>
<dbReference type="PROSITE" id="PS00383">
    <property type="entry name" value="TYR_PHOSPHATASE_1"/>
    <property type="match status" value="1"/>
</dbReference>
<name>A0ABN8N2Z6_9CNID</name>
<evidence type="ECO:0008006" key="17">
    <source>
        <dbReference type="Google" id="ProtNLM"/>
    </source>
</evidence>
<feature type="domain" description="Tyrosine-protein phosphatase" evidence="12">
    <location>
        <begin position="1144"/>
        <end position="1398"/>
    </location>
</feature>
<keyword evidence="16" id="KW-1185">Reference proteome</keyword>
<feature type="domain" description="Fibronectin type-III" evidence="14">
    <location>
        <begin position="345"/>
        <end position="435"/>
    </location>
</feature>
<dbReference type="CDD" id="cd00063">
    <property type="entry name" value="FN3"/>
    <property type="match status" value="7"/>
</dbReference>
<dbReference type="InterPro" id="IPR000421">
    <property type="entry name" value="FA58C"/>
</dbReference>
<dbReference type="PANTHER" id="PTHR46957">
    <property type="entry name" value="CYTOKINE RECEPTOR"/>
    <property type="match status" value="1"/>
</dbReference>
<dbReference type="PROSITE" id="PS50853">
    <property type="entry name" value="FN3"/>
    <property type="match status" value="7"/>
</dbReference>
<dbReference type="Gene3D" id="2.60.40.10">
    <property type="entry name" value="Immunoglobulins"/>
    <property type="match status" value="8"/>
</dbReference>
<dbReference type="PRINTS" id="PR00700">
    <property type="entry name" value="PRTYPHPHTASE"/>
</dbReference>
<dbReference type="Pfam" id="PF23144">
    <property type="entry name" value="Fn3_PTPRU"/>
    <property type="match status" value="1"/>
</dbReference>
<evidence type="ECO:0000313" key="15">
    <source>
        <dbReference type="EMBL" id="CAH3039669.1"/>
    </source>
</evidence>
<accession>A0ABN8N2Z6</accession>
<feature type="domain" description="Fibronectin type-III" evidence="14">
    <location>
        <begin position="248"/>
        <end position="341"/>
    </location>
</feature>
<dbReference type="InterPro" id="IPR029021">
    <property type="entry name" value="Prot-tyrosine_phosphatase-like"/>
</dbReference>
<dbReference type="InterPro" id="IPR057598">
    <property type="entry name" value="Fn3_PTPRU"/>
</dbReference>
<evidence type="ECO:0000259" key="13">
    <source>
        <dbReference type="PROSITE" id="PS50056"/>
    </source>
</evidence>
<feature type="domain" description="Fibronectin type-III" evidence="14">
    <location>
        <begin position="436"/>
        <end position="534"/>
    </location>
</feature>
<dbReference type="Pfam" id="PF00754">
    <property type="entry name" value="F5_F8_type_C"/>
    <property type="match status" value="1"/>
</dbReference>
<keyword evidence="8" id="KW-0325">Glycoprotein</keyword>
<dbReference type="InterPro" id="IPR000387">
    <property type="entry name" value="Tyr_Pase_dom"/>
</dbReference>
<feature type="domain" description="Fibronectin type-III" evidence="14">
    <location>
        <begin position="704"/>
        <end position="798"/>
    </location>
</feature>
<evidence type="ECO:0000256" key="9">
    <source>
        <dbReference type="SAM" id="MobiDB-lite"/>
    </source>
</evidence>
<dbReference type="InterPro" id="IPR008979">
    <property type="entry name" value="Galactose-bd-like_sf"/>
</dbReference>
<evidence type="ECO:0000256" key="2">
    <source>
        <dbReference type="ARBA" id="ARBA00022692"/>
    </source>
</evidence>
<dbReference type="PROSITE" id="PS50056">
    <property type="entry name" value="TYR_PHOSPHATASE_2"/>
    <property type="match status" value="2"/>
</dbReference>
<feature type="transmembrane region" description="Helical" evidence="10">
    <location>
        <begin position="1051"/>
        <end position="1074"/>
    </location>
</feature>
<sequence length="1717" mass="192419">MTNGKIRDTDISASSELNSNSSASNGRLNNTKSWVADNNDTQPWIQVNFGKIMNITAISTQGFPGSGFVSSFYFSYDTSEMEWLNYTIHGGYVKVFQGNTNDNGTKRVLVNPLVTAQYIRLHPTNCSGHCALRMEFYGCKSDPTIGLPGQPLSLKQISISSSMINITWDPPIDIGDGIKGYIVKWQEVNVTSGSMQKVVPPLSFNSASLAVTPYTWYDIHVQAYNDEGTGPWSKPLRVQSRESVPSAAPANFALSSSSPLSLTASWDAIPVKQQQGKLLGYQVFYKKEGSGNEQNGTVGPDQLNYTIMDLEIASYSVRVAGFTAVGIGNSTVILTETPSEGAPSPVRNLELSVVSSTSILVKWEPPVTMNGNLRHYAVTYGTARDKLNQRRNSPTDVSYELNDLEEFTDYYVQVFAETSVSGKPSDIVDAKTLEDAPSAPPVIDKAETKAEDAHTIRVTWNEIVKKDQNGIIIVYTVAYKVEGQPIQLSLNTTDTNTVIKGLKPYTRYCIRVRGYTKIGPSVWSPCTIVMTSQSENNYNETKTNNRKATGVCDKLMNPLVKAILLNLIIAFYQFIGVCVCVIIFVFILFNSLFFCPLLLNTFKTVGPSRPQGVLVKASSSTTIDVEWSEPTEPNGVIQNYLIEYGTSPNHQTTEKEVTNRTFQFTLTGLEKFTTYYIKVRGKTSKKGNASEVLNTTTFEDRPGPPQKFAGRVLSDKEILITWEEPIIANGIIRSYHIIGYETKTGREVYNRIVTKGLKKEESLQVSNLTPYTNFTFTIQAKTIELGEMANFTAKTSEGVPGKPAFVTAKLEEDNINVFWEEPVNPNGIITKYNVRCKGRRVYNTSFKSDLQLVESETSRYTSITKENLKPGTEYTIYVTAFTKKGKGTASDAVTVTTPAKAPSPPPLLQVAEGSIKPTKMTIFLTKSSDNNGRVVAHEVVVEKVGTVSKRSTSSLPDNILGYKEAMANGDQYYLAARFERDKGQIPRKFVLGDGETYGGYNNAPLEPMTKYKVYVRAATKVYGKLVYGEAAEITLPPTDAEPVQTTPSNNVGIIAGVLGALVLIVIVIIAVLLYKKTNRTPNANLDVENQKRKRREFEMKRNSTLKRVLAFPGEFVNDPDHPPIPVEQFAKHVIKLHKSDDRGYMIEYNKLDSGQEYEINHGVLPENKAKNRYANIIAYDHSRVVLSAVDGIVGSDYINASRVDGYNKPNAYIATQGPVPPAFDDFWRMVWEQQSSSIVMLTNLQERHKLKCHKYWPDETQDYGDISVMLVKQEHYSDYIIRTFNLKRESEKEEREVKQFHFTVWPDHGVPEYPTALLAFRRRVRRYNPADAGPLIVHCSAGVGRTGTFMVVDSMLDRIKAENTLDIYNFVAYLRTRRTAMVQTEEQYTFCHDAILEAVQCGNTQIYAHDLRITLARMDDASKDSKVTRFESEFKTLNKVSPVYNKASYSVASYPENKEKNRTPEILAPDFYRVVLTAIDDNEVTSYINAVHIPGYKQQHAFIVTQHPLTPTVTDFWRMLCEQECSCVVLFDSSEEDGDFPLFWPEEESTYDDMITVQRLHASATSSSVDNLKANYDQTEINEKSFKGQRFNKRKTPEKSLRIKMFQYSGWVDETDVPPCSGLISLIAKVERWQQHSGNGPITVVCSDGLGRSGTFCALYSVLERLKIEQVVDVFQAIKAMRIPRPGLVKTTAEYRFIHYAILEYLSAFDDYANFKP</sequence>
<dbReference type="InterPro" id="IPR013783">
    <property type="entry name" value="Ig-like_fold"/>
</dbReference>
<organism evidence="15 16">
    <name type="scientific">Porites lobata</name>
    <dbReference type="NCBI Taxonomy" id="104759"/>
    <lineage>
        <taxon>Eukaryota</taxon>
        <taxon>Metazoa</taxon>
        <taxon>Cnidaria</taxon>
        <taxon>Anthozoa</taxon>
        <taxon>Hexacorallia</taxon>
        <taxon>Scleractinia</taxon>
        <taxon>Fungiina</taxon>
        <taxon>Poritidae</taxon>
        <taxon>Porites</taxon>
    </lineage>
</organism>
<keyword evidence="4" id="KW-0378">Hydrolase</keyword>
<protein>
    <recommendedName>
        <fullName evidence="17">Protein-tyrosine-phosphatase</fullName>
    </recommendedName>
</protein>
<dbReference type="InterPro" id="IPR050713">
    <property type="entry name" value="RTP_Phos/Ushers"/>
</dbReference>
<feature type="compositionally biased region" description="Low complexity" evidence="9">
    <location>
        <begin position="12"/>
        <end position="25"/>
    </location>
</feature>
<dbReference type="SUPFAM" id="SSF49265">
    <property type="entry name" value="Fibronectin type III"/>
    <property type="match status" value="4"/>
</dbReference>
<feature type="domain" description="Fibronectin type-III" evidence="14">
    <location>
        <begin position="148"/>
        <end position="243"/>
    </location>
</feature>